<dbReference type="InterPro" id="IPR017900">
    <property type="entry name" value="4Fe4S_Fe_S_CS"/>
</dbReference>
<evidence type="ECO:0000259" key="8">
    <source>
        <dbReference type="PROSITE" id="PS51379"/>
    </source>
</evidence>
<evidence type="ECO:0000256" key="3">
    <source>
        <dbReference type="ARBA" id="ARBA00022723"/>
    </source>
</evidence>
<dbReference type="InterPro" id="IPR017896">
    <property type="entry name" value="4Fe4S_Fe-S-bd"/>
</dbReference>
<evidence type="ECO:0000256" key="4">
    <source>
        <dbReference type="ARBA" id="ARBA00022982"/>
    </source>
</evidence>
<keyword evidence="5" id="KW-0408">Iron</keyword>
<sequence>AKEIQTDEEIEELKDVVFGSCTGCRRCTVNCPFGVDTAILVGLARSCLVDEGIAPEGILHVMKDQWEIGNQMGITDEEYIDTLDWLEEELQEEFEDPDYKIPMDKEGADFVYVVNPREIKYDPRSLQAAFKIFYVAGLNWTMGSSGWDNTNFGLFSGKADLGGHMGNLAYDHAKKLGVKEMVISECGHGLRSTKWEAPNWGKANPLPFEIISILELMVELINTGKIILDPSRNPFPVTYHDPCNLGRNSGIFEEPRNVIKAIPDIKLVELPENRQLSVCCGGGGNPGDHGNAVGGGGRQGDHDSQGDLCNGRGKQQCPGRLQRLPSELRGDQRSGDAADVGRGE</sequence>
<reference evidence="9" key="1">
    <citation type="journal article" date="2015" name="Nature">
        <title>Complex archaea that bridge the gap between prokaryotes and eukaryotes.</title>
        <authorList>
            <person name="Spang A."/>
            <person name="Saw J.H."/>
            <person name="Jorgensen S.L."/>
            <person name="Zaremba-Niedzwiedzka K."/>
            <person name="Martijn J."/>
            <person name="Lind A.E."/>
            <person name="van Eijk R."/>
            <person name="Schleper C."/>
            <person name="Guy L."/>
            <person name="Ettema T.J."/>
        </authorList>
    </citation>
    <scope>NUCLEOTIDE SEQUENCE</scope>
</reference>
<evidence type="ECO:0000256" key="6">
    <source>
        <dbReference type="ARBA" id="ARBA00023014"/>
    </source>
</evidence>
<evidence type="ECO:0000256" key="2">
    <source>
        <dbReference type="ARBA" id="ARBA00022485"/>
    </source>
</evidence>
<dbReference type="PANTHER" id="PTHR43551">
    <property type="entry name" value="FUMARATE REDUCTASE IRON-SULFUR SUBUNIT"/>
    <property type="match status" value="1"/>
</dbReference>
<evidence type="ECO:0000256" key="5">
    <source>
        <dbReference type="ARBA" id="ARBA00023004"/>
    </source>
</evidence>
<organism evidence="9">
    <name type="scientific">marine sediment metagenome</name>
    <dbReference type="NCBI Taxonomy" id="412755"/>
    <lineage>
        <taxon>unclassified sequences</taxon>
        <taxon>metagenomes</taxon>
        <taxon>ecological metagenomes</taxon>
    </lineage>
</organism>
<feature type="domain" description="4Fe-4S ferredoxin-type" evidence="8">
    <location>
        <begin position="12"/>
        <end position="41"/>
    </location>
</feature>
<name>A0A0F9AZK3_9ZZZZ</name>
<dbReference type="Pfam" id="PF02754">
    <property type="entry name" value="CCG"/>
    <property type="match status" value="1"/>
</dbReference>
<accession>A0A0F9AZK3</accession>
<keyword evidence="6" id="KW-0411">Iron-sulfur</keyword>
<feature type="compositionally biased region" description="Gly residues" evidence="7">
    <location>
        <begin position="289"/>
        <end position="298"/>
    </location>
</feature>
<dbReference type="GO" id="GO:0016491">
    <property type="term" value="F:oxidoreductase activity"/>
    <property type="evidence" value="ECO:0007669"/>
    <property type="project" value="UniProtKB-ARBA"/>
</dbReference>
<keyword evidence="4" id="KW-0249">Electron transport</keyword>
<evidence type="ECO:0000256" key="1">
    <source>
        <dbReference type="ARBA" id="ARBA00022448"/>
    </source>
</evidence>
<dbReference type="InterPro" id="IPR004017">
    <property type="entry name" value="Cys_rich_dom"/>
</dbReference>
<dbReference type="PROSITE" id="PS51379">
    <property type="entry name" value="4FE4S_FER_2"/>
    <property type="match status" value="1"/>
</dbReference>
<protein>
    <recommendedName>
        <fullName evidence="8">4Fe-4S ferredoxin-type domain-containing protein</fullName>
    </recommendedName>
</protein>
<dbReference type="EMBL" id="LAZR01040309">
    <property type="protein sequence ID" value="KKL14810.1"/>
    <property type="molecule type" value="Genomic_DNA"/>
</dbReference>
<dbReference type="SUPFAM" id="SSF46548">
    <property type="entry name" value="alpha-helical ferredoxin"/>
    <property type="match status" value="1"/>
</dbReference>
<evidence type="ECO:0000313" key="9">
    <source>
        <dbReference type="EMBL" id="KKL14810.1"/>
    </source>
</evidence>
<evidence type="ECO:0000256" key="7">
    <source>
        <dbReference type="SAM" id="MobiDB-lite"/>
    </source>
</evidence>
<proteinExistence type="predicted"/>
<dbReference type="GO" id="GO:0046872">
    <property type="term" value="F:metal ion binding"/>
    <property type="evidence" value="ECO:0007669"/>
    <property type="project" value="UniProtKB-KW"/>
</dbReference>
<keyword evidence="1" id="KW-0813">Transport</keyword>
<dbReference type="AlphaFoldDB" id="A0A0F9AZK3"/>
<feature type="non-terminal residue" evidence="9">
    <location>
        <position position="1"/>
    </location>
</feature>
<comment type="caution">
    <text evidence="9">The sequence shown here is derived from an EMBL/GenBank/DDBJ whole genome shotgun (WGS) entry which is preliminary data.</text>
</comment>
<keyword evidence="3" id="KW-0479">Metal-binding</keyword>
<dbReference type="PROSITE" id="PS00198">
    <property type="entry name" value="4FE4S_FER_1"/>
    <property type="match status" value="1"/>
</dbReference>
<feature type="compositionally biased region" description="Basic and acidic residues" evidence="7">
    <location>
        <begin position="326"/>
        <end position="344"/>
    </location>
</feature>
<gene>
    <name evidence="9" type="ORF">LCGC14_2511940</name>
</gene>
<keyword evidence="2" id="KW-0004">4Fe-4S</keyword>
<dbReference type="GO" id="GO:0051539">
    <property type="term" value="F:4 iron, 4 sulfur cluster binding"/>
    <property type="evidence" value="ECO:0007669"/>
    <property type="project" value="UniProtKB-KW"/>
</dbReference>
<dbReference type="PANTHER" id="PTHR43551:SF1">
    <property type="entry name" value="HETERODISULFIDE REDUCTASE"/>
    <property type="match status" value="1"/>
</dbReference>
<feature type="region of interest" description="Disordered" evidence="7">
    <location>
        <begin position="289"/>
        <end position="344"/>
    </location>
</feature>